<dbReference type="SUPFAM" id="SSF53474">
    <property type="entry name" value="alpha/beta-Hydrolases"/>
    <property type="match status" value="1"/>
</dbReference>
<dbReference type="AlphaFoldDB" id="J4UEY3"/>
<organism evidence="3 4">
    <name type="scientific">Beauveria bassiana (strain ARSEF 2860)</name>
    <name type="common">White muscardine disease fungus</name>
    <name type="synonym">Tritirachium shiotae</name>
    <dbReference type="NCBI Taxonomy" id="655819"/>
    <lineage>
        <taxon>Eukaryota</taxon>
        <taxon>Fungi</taxon>
        <taxon>Dikarya</taxon>
        <taxon>Ascomycota</taxon>
        <taxon>Pezizomycotina</taxon>
        <taxon>Sordariomycetes</taxon>
        <taxon>Hypocreomycetidae</taxon>
        <taxon>Hypocreales</taxon>
        <taxon>Cordycipitaceae</taxon>
        <taxon>Beauveria</taxon>
    </lineage>
</organism>
<dbReference type="GO" id="GO:0008474">
    <property type="term" value="F:palmitoyl-(protein) hydrolase activity"/>
    <property type="evidence" value="ECO:0007669"/>
    <property type="project" value="TreeGrafter"/>
</dbReference>
<dbReference type="InterPro" id="IPR003140">
    <property type="entry name" value="PLipase/COase/thioEstase"/>
</dbReference>
<dbReference type="EMBL" id="JH725242">
    <property type="protein sequence ID" value="EJP60907.1"/>
    <property type="molecule type" value="Genomic_DNA"/>
</dbReference>
<feature type="domain" description="Phospholipase/carboxylesterase/thioesterase" evidence="2">
    <location>
        <begin position="50"/>
        <end position="116"/>
    </location>
</feature>
<dbReference type="Pfam" id="PF02230">
    <property type="entry name" value="Abhydrolase_2"/>
    <property type="match status" value="1"/>
</dbReference>
<dbReference type="InterPro" id="IPR029058">
    <property type="entry name" value="AB_hydrolase_fold"/>
</dbReference>
<evidence type="ECO:0000313" key="4">
    <source>
        <dbReference type="Proteomes" id="UP000002762"/>
    </source>
</evidence>
<reference evidence="3 4" key="1">
    <citation type="journal article" date="2012" name="Sci. Rep.">
        <title>Genomic perspectives on the evolution of fungal entomopathogenicity in Beauveria bassiana.</title>
        <authorList>
            <person name="Xiao G."/>
            <person name="Ying S.H."/>
            <person name="Zheng P."/>
            <person name="Wang Z.L."/>
            <person name="Zhang S."/>
            <person name="Xie X.Q."/>
            <person name="Shang Y."/>
            <person name="St Leger R.J."/>
            <person name="Zhao G.P."/>
            <person name="Wang C."/>
            <person name="Feng M.G."/>
        </authorList>
    </citation>
    <scope>NUCLEOTIDE SEQUENCE [LARGE SCALE GENOMIC DNA]</scope>
    <source>
        <strain evidence="3 4">ARSEF 2860</strain>
    </source>
</reference>
<gene>
    <name evidence="3" type="ORF">BBA_10150</name>
</gene>
<dbReference type="STRING" id="655819.J4UEY3"/>
<sequence length="127" mass="14474">MPWLWRFTDDDLGDLDPFSSNGKRQTEGKSVKAQVFERELLCLDAVNEPSAVKTAYRTPVFLGHGDADEKVPVRLGETAAAVMRSAGYKVHWKSYQKQGHWYKIPDEIDDMIWFIAQVGWKTAGRSQ</sequence>
<evidence type="ECO:0000256" key="1">
    <source>
        <dbReference type="ARBA" id="ARBA00006499"/>
    </source>
</evidence>
<dbReference type="OrthoDB" id="4870208at2759"/>
<proteinExistence type="inferred from homology"/>
<dbReference type="InterPro" id="IPR050565">
    <property type="entry name" value="LYPA1-2/EST-like"/>
</dbReference>
<dbReference type="RefSeq" id="XP_008603469.1">
    <property type="nucleotide sequence ID" value="XM_008605247.1"/>
</dbReference>
<evidence type="ECO:0000259" key="2">
    <source>
        <dbReference type="Pfam" id="PF02230"/>
    </source>
</evidence>
<comment type="similarity">
    <text evidence="1">Belongs to the AB hydrolase superfamily. AB hydrolase 2 family.</text>
</comment>
<dbReference type="GO" id="GO:0052689">
    <property type="term" value="F:carboxylic ester hydrolase activity"/>
    <property type="evidence" value="ECO:0007669"/>
    <property type="project" value="TreeGrafter"/>
</dbReference>
<dbReference type="InParanoid" id="J4UEY3"/>
<dbReference type="GeneID" id="19893162"/>
<dbReference type="Gene3D" id="3.40.50.1820">
    <property type="entry name" value="alpha/beta hydrolase"/>
    <property type="match status" value="1"/>
</dbReference>
<protein>
    <submittedName>
        <fullName evidence="3">Phospholipase/carboxylesterase, putative</fullName>
    </submittedName>
</protein>
<accession>J4UEY3</accession>
<dbReference type="GO" id="GO:0005737">
    <property type="term" value="C:cytoplasm"/>
    <property type="evidence" value="ECO:0007669"/>
    <property type="project" value="TreeGrafter"/>
</dbReference>
<dbReference type="PANTHER" id="PTHR10655">
    <property type="entry name" value="LYSOPHOSPHOLIPASE-RELATED"/>
    <property type="match status" value="1"/>
</dbReference>
<dbReference type="Proteomes" id="UP000002762">
    <property type="component" value="Unassembled WGS sequence"/>
</dbReference>
<evidence type="ECO:0000313" key="3">
    <source>
        <dbReference type="EMBL" id="EJP60907.1"/>
    </source>
</evidence>
<dbReference type="HOGENOM" id="CLU_1970144_0_0_1"/>
<dbReference type="PANTHER" id="PTHR10655:SF63">
    <property type="entry name" value="PHOSPHOLIPASE_CARBOXYLESTERASE_THIOESTERASE DOMAIN-CONTAINING PROTEIN"/>
    <property type="match status" value="1"/>
</dbReference>
<name>J4UEY3_BEAB2</name>
<keyword evidence="4" id="KW-1185">Reference proteome</keyword>